<evidence type="ECO:0000313" key="13">
    <source>
        <dbReference type="Proteomes" id="UP000190667"/>
    </source>
</evidence>
<dbReference type="Gene3D" id="3.30.70.260">
    <property type="match status" value="1"/>
</dbReference>
<comment type="similarity">
    <text evidence="2 9">Belongs to the MgtC/SapB family.</text>
</comment>
<feature type="transmembrane region" description="Helical" evidence="9">
    <location>
        <begin position="31"/>
        <end position="49"/>
    </location>
</feature>
<dbReference type="Pfam" id="PF02308">
    <property type="entry name" value="MgtC"/>
    <property type="match status" value="1"/>
</dbReference>
<evidence type="ECO:0000256" key="6">
    <source>
        <dbReference type="ARBA" id="ARBA00022989"/>
    </source>
</evidence>
<sequence length="232" mass="24866">MDWKVFFLRALVALLLGALIGAERQFRQRLTGLRTNALVCTGACLFVVMTQCVQGLDATRVAAYVVSGTGFLGGGVIMRDGMNVRGLNTAATLWCTAAIGVLCSMGLILQAALGCMIILSANILLREITLRVNGQQGLAASEAAQLYHLHLTCLAEEEVQMRSLILEGLKSGRLQLQGLESEDLPQAGKMRVQADMLGLPGAAAHVEKLVSRLSRERGVSAIRWQLGEMAMA</sequence>
<dbReference type="STRING" id="1926881.BTJ39_02235"/>
<feature type="transmembrane region" description="Helical" evidence="9">
    <location>
        <begin position="61"/>
        <end position="78"/>
    </location>
</feature>
<accession>A0A1S8YT33</accession>
<evidence type="ECO:0000256" key="9">
    <source>
        <dbReference type="RuleBase" id="RU365041"/>
    </source>
</evidence>
<evidence type="ECO:0000313" key="12">
    <source>
        <dbReference type="EMBL" id="OON41996.1"/>
    </source>
</evidence>
<dbReference type="AlphaFoldDB" id="A0A1S8YT33"/>
<keyword evidence="5 9" id="KW-0812">Transmembrane</keyword>
<evidence type="ECO:0000256" key="5">
    <source>
        <dbReference type="ARBA" id="ARBA00022692"/>
    </source>
</evidence>
<reference evidence="12 13" key="1">
    <citation type="submission" date="2016-12" db="EMBL/GenBank/DDBJ databases">
        <title>Izhakiella australiana sp. nov. of genus Izhakiella isolated from Australian desert.</title>
        <authorList>
            <person name="Ji M."/>
        </authorList>
    </citation>
    <scope>NUCLEOTIDE SEQUENCE [LARGE SCALE GENOMIC DNA]</scope>
    <source>
        <strain evidence="12 13">D4N98</strain>
    </source>
</reference>
<keyword evidence="6 9" id="KW-1133">Transmembrane helix</keyword>
<dbReference type="InterPro" id="IPR048640">
    <property type="entry name" value="MgtC-like_C"/>
</dbReference>
<evidence type="ECO:0000259" key="11">
    <source>
        <dbReference type="Pfam" id="PF21770"/>
    </source>
</evidence>
<dbReference type="PANTHER" id="PTHR33778">
    <property type="entry name" value="PROTEIN MGTC"/>
    <property type="match status" value="1"/>
</dbReference>
<dbReference type="GO" id="GO:0005886">
    <property type="term" value="C:plasma membrane"/>
    <property type="evidence" value="ECO:0007669"/>
    <property type="project" value="UniProtKB-SubCell"/>
</dbReference>
<dbReference type="PANTHER" id="PTHR33778:SF3">
    <property type="entry name" value="PROTEIN MGTC"/>
    <property type="match status" value="1"/>
</dbReference>
<organism evidence="12 13">
    <name type="scientific">Izhakiella australiensis</name>
    <dbReference type="NCBI Taxonomy" id="1926881"/>
    <lineage>
        <taxon>Bacteria</taxon>
        <taxon>Pseudomonadati</taxon>
        <taxon>Pseudomonadota</taxon>
        <taxon>Gammaproteobacteria</taxon>
        <taxon>Enterobacterales</taxon>
        <taxon>Erwiniaceae</taxon>
        <taxon>Izhakiella</taxon>
    </lineage>
</organism>
<feature type="domain" description="MgtC/SapB/SrpB/YhiD N-terminal" evidence="10">
    <location>
        <begin position="11"/>
        <end position="128"/>
    </location>
</feature>
<dbReference type="OrthoDB" id="9811198at2"/>
<dbReference type="PRINTS" id="PR01837">
    <property type="entry name" value="MGTCSAPBPROT"/>
</dbReference>
<keyword evidence="4" id="KW-1003">Cell membrane</keyword>
<comment type="caution">
    <text evidence="12">The sequence shown here is derived from an EMBL/GenBank/DDBJ whole genome shotgun (WGS) entry which is preliminary data.</text>
</comment>
<dbReference type="Proteomes" id="UP000190667">
    <property type="component" value="Unassembled WGS sequence"/>
</dbReference>
<evidence type="ECO:0000256" key="1">
    <source>
        <dbReference type="ARBA" id="ARBA00004651"/>
    </source>
</evidence>
<feature type="domain" description="MgtC-like C-terminal" evidence="11">
    <location>
        <begin position="147"/>
        <end position="224"/>
    </location>
</feature>
<keyword evidence="13" id="KW-1185">Reference proteome</keyword>
<proteinExistence type="inferred from homology"/>
<comment type="function">
    <text evidence="8">Virulence factor required for growth in low Mg(2+) medium and for intramacrophage survival. May be involved in regulating membrane potential by activating Na(+)/K(+)-ATPase.</text>
</comment>
<protein>
    <recommendedName>
        <fullName evidence="3 9">Protein MgtC</fullName>
    </recommendedName>
</protein>
<evidence type="ECO:0000256" key="3">
    <source>
        <dbReference type="ARBA" id="ARBA00013833"/>
    </source>
</evidence>
<evidence type="ECO:0000256" key="8">
    <source>
        <dbReference type="ARBA" id="ARBA00025369"/>
    </source>
</evidence>
<dbReference type="InterPro" id="IPR049177">
    <property type="entry name" value="MgtC_SapB_SrpB_YhiD_N"/>
</dbReference>
<evidence type="ECO:0000256" key="4">
    <source>
        <dbReference type="ARBA" id="ARBA00022475"/>
    </source>
</evidence>
<dbReference type="InterPro" id="IPR003416">
    <property type="entry name" value="MgtC/SapB/SrpB/YhiD_fam"/>
</dbReference>
<dbReference type="EMBL" id="MRUL01000001">
    <property type="protein sequence ID" value="OON41996.1"/>
    <property type="molecule type" value="Genomic_DNA"/>
</dbReference>
<evidence type="ECO:0000256" key="2">
    <source>
        <dbReference type="ARBA" id="ARBA00009298"/>
    </source>
</evidence>
<evidence type="ECO:0000256" key="7">
    <source>
        <dbReference type="ARBA" id="ARBA00023136"/>
    </source>
</evidence>
<dbReference type="Pfam" id="PF21770">
    <property type="entry name" value="MgtC_SapB_C"/>
    <property type="match status" value="1"/>
</dbReference>
<keyword evidence="7 9" id="KW-0472">Membrane</keyword>
<gene>
    <name evidence="12" type="ORF">BTJ39_02235</name>
</gene>
<comment type="subcellular location">
    <subcellularLocation>
        <location evidence="9">Cell inner membrane</location>
        <topology evidence="9">Multi-pass membrane protein</topology>
    </subcellularLocation>
    <subcellularLocation>
        <location evidence="1">Cell membrane</location>
        <topology evidence="1">Multi-pass membrane protein</topology>
    </subcellularLocation>
</comment>
<name>A0A1S8YT33_9GAMM</name>
<dbReference type="RefSeq" id="WP_078001022.1">
    <property type="nucleotide sequence ID" value="NZ_MRUL01000001.1"/>
</dbReference>
<evidence type="ECO:0000259" key="10">
    <source>
        <dbReference type="Pfam" id="PF02308"/>
    </source>
</evidence>
<keyword evidence="9" id="KW-0997">Cell inner membrane</keyword>
<feature type="transmembrane region" description="Helical" evidence="9">
    <location>
        <begin position="98"/>
        <end position="125"/>
    </location>
</feature>